<gene>
    <name evidence="2" type="ORF">A2896_01060</name>
</gene>
<dbReference type="EMBL" id="MHMH01000020">
    <property type="protein sequence ID" value="OGZ24064.1"/>
    <property type="molecule type" value="Genomic_DNA"/>
</dbReference>
<keyword evidence="1" id="KW-1133">Transmembrane helix</keyword>
<evidence type="ECO:0000313" key="2">
    <source>
        <dbReference type="EMBL" id="OGZ24064.1"/>
    </source>
</evidence>
<evidence type="ECO:0000313" key="3">
    <source>
        <dbReference type="Proteomes" id="UP000178647"/>
    </source>
</evidence>
<name>A0A1G2EE17_9BACT</name>
<keyword evidence="1" id="KW-0812">Transmembrane</keyword>
<dbReference type="Proteomes" id="UP000178647">
    <property type="component" value="Unassembled WGS sequence"/>
</dbReference>
<reference evidence="2 3" key="1">
    <citation type="journal article" date="2016" name="Nat. Commun.">
        <title>Thousands of microbial genomes shed light on interconnected biogeochemical processes in an aquifer system.</title>
        <authorList>
            <person name="Anantharaman K."/>
            <person name="Brown C.T."/>
            <person name="Hug L.A."/>
            <person name="Sharon I."/>
            <person name="Castelle C.J."/>
            <person name="Probst A.J."/>
            <person name="Thomas B.C."/>
            <person name="Singh A."/>
            <person name="Wilkins M.J."/>
            <person name="Karaoz U."/>
            <person name="Brodie E.L."/>
            <person name="Williams K.H."/>
            <person name="Hubbard S.S."/>
            <person name="Banfield J.F."/>
        </authorList>
    </citation>
    <scope>NUCLEOTIDE SEQUENCE [LARGE SCALE GENOMIC DNA]</scope>
</reference>
<proteinExistence type="predicted"/>
<feature type="transmembrane region" description="Helical" evidence="1">
    <location>
        <begin position="15"/>
        <end position="35"/>
    </location>
</feature>
<keyword evidence="1" id="KW-0472">Membrane</keyword>
<protein>
    <submittedName>
        <fullName evidence="2">Uncharacterized protein</fullName>
    </submittedName>
</protein>
<dbReference type="AlphaFoldDB" id="A0A1G2EE17"/>
<feature type="transmembrane region" description="Helical" evidence="1">
    <location>
        <begin position="142"/>
        <end position="160"/>
    </location>
</feature>
<sequence length="163" mass="18029">MEPKSGLEIAFSPEFLTIMPIAVIIDVIGIVLVIFGLDDFWITDIIAWVFIGGWSFWRSQVVPETTGVQMPSYSEQQAQSREKIKKLEHASQVATGKAEGAARAANLAKESGDMGKAALETQRAQKFSKAAKTAKNLKWLEFIPYVGALPLWSVSVYMTIKYS</sequence>
<accession>A0A1G2EE17</accession>
<evidence type="ECO:0000256" key="1">
    <source>
        <dbReference type="SAM" id="Phobius"/>
    </source>
</evidence>
<organism evidence="2 3">
    <name type="scientific">Candidatus Nealsonbacteria bacterium RIFCSPLOWO2_01_FULL_43_32</name>
    <dbReference type="NCBI Taxonomy" id="1801672"/>
    <lineage>
        <taxon>Bacteria</taxon>
        <taxon>Candidatus Nealsoniibacteriota</taxon>
    </lineage>
</organism>
<comment type="caution">
    <text evidence="2">The sequence shown here is derived from an EMBL/GenBank/DDBJ whole genome shotgun (WGS) entry which is preliminary data.</text>
</comment>